<evidence type="ECO:0000256" key="4">
    <source>
        <dbReference type="ARBA" id="ARBA00023117"/>
    </source>
</evidence>
<evidence type="ECO:0000256" key="3">
    <source>
        <dbReference type="ARBA" id="ARBA00023054"/>
    </source>
</evidence>
<accession>A0A8T2Q2H8</accession>
<keyword evidence="12" id="KW-1185">Reference proteome</keyword>
<proteinExistence type="predicted"/>
<evidence type="ECO:0000256" key="6">
    <source>
        <dbReference type="ARBA" id="ARBA00023242"/>
    </source>
</evidence>
<keyword evidence="6" id="KW-0539">Nucleus</keyword>
<evidence type="ECO:0000313" key="11">
    <source>
        <dbReference type="EMBL" id="KAH7277934.1"/>
    </source>
</evidence>
<dbReference type="PANTHER" id="PTHR46136">
    <property type="entry name" value="TRANSCRIPTION FACTOR GTE8"/>
    <property type="match status" value="1"/>
</dbReference>
<dbReference type="CDD" id="cd05506">
    <property type="entry name" value="Bromo_plant1"/>
    <property type="match status" value="1"/>
</dbReference>
<feature type="compositionally biased region" description="Basic and acidic residues" evidence="8">
    <location>
        <begin position="515"/>
        <end position="528"/>
    </location>
</feature>
<feature type="region of interest" description="Disordered" evidence="8">
    <location>
        <begin position="1"/>
        <end position="48"/>
    </location>
</feature>
<dbReference type="OMA" id="CEMEPAN"/>
<dbReference type="InterPro" id="IPR027353">
    <property type="entry name" value="NET_dom"/>
</dbReference>
<dbReference type="Proteomes" id="UP000825935">
    <property type="component" value="Chromosome 38"/>
</dbReference>
<keyword evidence="5" id="KW-0804">Transcription</keyword>
<dbReference type="SMART" id="SM00297">
    <property type="entry name" value="BROMO"/>
    <property type="match status" value="1"/>
</dbReference>
<dbReference type="InterPro" id="IPR036427">
    <property type="entry name" value="Bromodomain-like_sf"/>
</dbReference>
<dbReference type="Pfam" id="PF00439">
    <property type="entry name" value="Bromodomain"/>
    <property type="match status" value="1"/>
</dbReference>
<dbReference type="AlphaFoldDB" id="A0A8T2Q2H8"/>
<comment type="subcellular location">
    <subcellularLocation>
        <location evidence="1">Nucleus</location>
    </subcellularLocation>
</comment>
<feature type="domain" description="Bromo" evidence="9">
    <location>
        <begin position="283"/>
        <end position="355"/>
    </location>
</feature>
<feature type="compositionally biased region" description="Basic and acidic residues" evidence="8">
    <location>
        <begin position="715"/>
        <end position="737"/>
    </location>
</feature>
<dbReference type="InterPro" id="IPR037377">
    <property type="entry name" value="GTE_bromo"/>
</dbReference>
<evidence type="ECO:0000256" key="7">
    <source>
        <dbReference type="PROSITE-ProRule" id="PRU00035"/>
    </source>
</evidence>
<keyword evidence="3" id="KW-0175">Coiled coil</keyword>
<feature type="region of interest" description="Disordered" evidence="8">
    <location>
        <begin position="233"/>
        <end position="252"/>
    </location>
</feature>
<evidence type="ECO:0000256" key="1">
    <source>
        <dbReference type="ARBA" id="ARBA00004123"/>
    </source>
</evidence>
<feature type="region of interest" description="Disordered" evidence="8">
    <location>
        <begin position="708"/>
        <end position="737"/>
    </location>
</feature>
<dbReference type="PRINTS" id="PR00503">
    <property type="entry name" value="BROMODOMAIN"/>
</dbReference>
<organism evidence="11 12">
    <name type="scientific">Ceratopteris richardii</name>
    <name type="common">Triangle waterfern</name>
    <dbReference type="NCBI Taxonomy" id="49495"/>
    <lineage>
        <taxon>Eukaryota</taxon>
        <taxon>Viridiplantae</taxon>
        <taxon>Streptophyta</taxon>
        <taxon>Embryophyta</taxon>
        <taxon>Tracheophyta</taxon>
        <taxon>Polypodiopsida</taxon>
        <taxon>Polypodiidae</taxon>
        <taxon>Polypodiales</taxon>
        <taxon>Pteridineae</taxon>
        <taxon>Pteridaceae</taxon>
        <taxon>Parkerioideae</taxon>
        <taxon>Ceratopteris</taxon>
    </lineage>
</organism>
<keyword evidence="2" id="KW-0805">Transcription regulation</keyword>
<dbReference type="PROSITE" id="PS51525">
    <property type="entry name" value="NET"/>
    <property type="match status" value="1"/>
</dbReference>
<feature type="compositionally biased region" description="Acidic residues" evidence="8">
    <location>
        <begin position="549"/>
        <end position="558"/>
    </location>
</feature>
<dbReference type="InterPro" id="IPR001487">
    <property type="entry name" value="Bromodomain"/>
</dbReference>
<dbReference type="SUPFAM" id="SSF47370">
    <property type="entry name" value="Bromodomain"/>
    <property type="match status" value="1"/>
</dbReference>
<feature type="compositionally biased region" description="Polar residues" evidence="8">
    <location>
        <begin position="530"/>
        <end position="546"/>
    </location>
</feature>
<dbReference type="InterPro" id="IPR038336">
    <property type="entry name" value="NET_sf"/>
</dbReference>
<dbReference type="Gene3D" id="1.20.920.10">
    <property type="entry name" value="Bromodomain-like"/>
    <property type="match status" value="1"/>
</dbReference>
<sequence length="860" mass="95371">MASSAIRTYERKPGFSRNGSAKKLHNSFSGYGQESIPPERSYTSETVVDSSEIRRARSKVTTGPCVAQNFTTISADAPSDTPSEDSCSLKRKSMSLNGNRNKESLICNLPFGDLTRGQRKQLRNKLKLDLQYVRSLYMKVEAREMEIHSLLKGSAGNYRPRVNGSVSNGHYFPPAAESSYREGWNSRQMNVTIPEHSSDGLNSFGKDKRTPKANQLYASSDFVSGKDKFPSEKNKPKFLMNGKRSLQGGDEQRDLKRIKIDPSYRKKMAEFLKQCGALLKKLMGHKFGWVFNEPVDAVKLKLDDYHFIIKKPMDLGTIKKKLESGTYSLPSEFCDDVRLTFANAMKYNPPGHDVFVMADTLRGMFESKWKTIAEKIKELDSASDRIVNMNSREALGSVEQSIAPPAAMQPLASSSKPAAPIKAKPTPVVKSAVKAKVKAPVQHRRHMTFAEKQQLSESLANLPPEKLEQAVQIMRKNPNLTQNDDEIEVDIESFDPDTLWELHKFVMDSKGSSVTEERSLEGGYERAANHQVSSSIPKTMRSNLKSNEVGEEEVDIGDDMPAKEFPPVVIEKDRVVNNKEISSSSSSSSSGSSSSDSDSASSSGSDSDADEGHSVEAASKISSADKEPVGSAAVGDQRGSLTTLDDGMKRPANKCGDDISLSKFSCPDVGSQSEGIPSTVDACHERQARAALLRSRFAETILKAQEKTLPVTKTDNPEKLRKEQEELERRRKEEKARLHAEARAVELARKKAELAAAEEAKLRREAEREAARQALQKMEKTVEIDENMEVLKDLERLRSGPLEHVPSSGDETSPLHSPVPFSFEGSNPLERLGLFMRNDEYEEQEEEQEVDPVLAPPNSS</sequence>
<keyword evidence="4 7" id="KW-0103">Bromodomain</keyword>
<dbReference type="PROSITE" id="PS50014">
    <property type="entry name" value="BROMODOMAIN_2"/>
    <property type="match status" value="1"/>
</dbReference>
<name>A0A8T2Q2H8_CERRI</name>
<evidence type="ECO:0000256" key="8">
    <source>
        <dbReference type="SAM" id="MobiDB-lite"/>
    </source>
</evidence>
<dbReference type="OrthoDB" id="21449at2759"/>
<protein>
    <submittedName>
        <fullName evidence="11">Uncharacterized protein</fullName>
    </submittedName>
</protein>
<evidence type="ECO:0000259" key="10">
    <source>
        <dbReference type="PROSITE" id="PS51525"/>
    </source>
</evidence>
<evidence type="ECO:0000313" key="12">
    <source>
        <dbReference type="Proteomes" id="UP000825935"/>
    </source>
</evidence>
<evidence type="ECO:0000256" key="5">
    <source>
        <dbReference type="ARBA" id="ARBA00023163"/>
    </source>
</evidence>
<comment type="caution">
    <text evidence="11">The sequence shown here is derived from an EMBL/GenBank/DDBJ whole genome shotgun (WGS) entry which is preliminary data.</text>
</comment>
<feature type="region of interest" description="Disordered" evidence="8">
    <location>
        <begin position="510"/>
        <end position="661"/>
    </location>
</feature>
<feature type="domain" description="NET" evidence="10">
    <location>
        <begin position="437"/>
        <end position="517"/>
    </location>
</feature>
<feature type="region of interest" description="Disordered" evidence="8">
    <location>
        <begin position="798"/>
        <end position="860"/>
    </location>
</feature>
<evidence type="ECO:0000259" key="9">
    <source>
        <dbReference type="PROSITE" id="PS50014"/>
    </source>
</evidence>
<dbReference type="Gene3D" id="1.20.1270.220">
    <property type="match status" value="1"/>
</dbReference>
<dbReference type="PANTHER" id="PTHR46136:SF1">
    <property type="entry name" value="TRANSCRIPTION FACTOR GTE11-RELATED"/>
    <property type="match status" value="1"/>
</dbReference>
<feature type="compositionally biased region" description="Acidic residues" evidence="8">
    <location>
        <begin position="840"/>
        <end position="850"/>
    </location>
</feature>
<reference evidence="11" key="1">
    <citation type="submission" date="2021-08" db="EMBL/GenBank/DDBJ databases">
        <title>WGS assembly of Ceratopteris richardii.</title>
        <authorList>
            <person name="Marchant D.B."/>
            <person name="Chen G."/>
            <person name="Jenkins J."/>
            <person name="Shu S."/>
            <person name="Leebens-Mack J."/>
            <person name="Grimwood J."/>
            <person name="Schmutz J."/>
            <person name="Soltis P."/>
            <person name="Soltis D."/>
            <person name="Chen Z.-H."/>
        </authorList>
    </citation>
    <scope>NUCLEOTIDE SEQUENCE</scope>
    <source>
        <strain evidence="11">Whitten #5841</strain>
        <tissue evidence="11">Leaf</tissue>
    </source>
</reference>
<dbReference type="EMBL" id="CM035443">
    <property type="protein sequence ID" value="KAH7277934.1"/>
    <property type="molecule type" value="Genomic_DNA"/>
</dbReference>
<evidence type="ECO:0000256" key="2">
    <source>
        <dbReference type="ARBA" id="ARBA00023015"/>
    </source>
</evidence>
<dbReference type="Pfam" id="PF17035">
    <property type="entry name" value="BET"/>
    <property type="match status" value="1"/>
</dbReference>
<dbReference type="InterPro" id="IPR052442">
    <property type="entry name" value="Env_Response_Regulator"/>
</dbReference>
<feature type="compositionally biased region" description="Low complexity" evidence="8">
    <location>
        <begin position="582"/>
        <end position="606"/>
    </location>
</feature>
<gene>
    <name evidence="11" type="ORF">KP509_38G016200</name>
</gene>
<dbReference type="GO" id="GO:0005634">
    <property type="term" value="C:nucleus"/>
    <property type="evidence" value="ECO:0007669"/>
    <property type="project" value="UniProtKB-SubCell"/>
</dbReference>